<keyword evidence="2" id="KW-0813">Transport</keyword>
<keyword evidence="10" id="KW-1185">Reference proteome</keyword>
<feature type="transmembrane region" description="Helical" evidence="7">
    <location>
        <begin position="384"/>
        <end position="407"/>
    </location>
</feature>
<evidence type="ECO:0000256" key="4">
    <source>
        <dbReference type="ARBA" id="ARBA00022989"/>
    </source>
</evidence>
<feature type="transmembrane region" description="Helical" evidence="7">
    <location>
        <begin position="419"/>
        <end position="437"/>
    </location>
</feature>
<dbReference type="PANTHER" id="PTHR23505">
    <property type="entry name" value="SPINSTER"/>
    <property type="match status" value="1"/>
</dbReference>
<keyword evidence="3 7" id="KW-0812">Transmembrane</keyword>
<evidence type="ECO:0000256" key="6">
    <source>
        <dbReference type="ARBA" id="ARBA00024338"/>
    </source>
</evidence>
<dbReference type="GO" id="GO:0022857">
    <property type="term" value="F:transmembrane transporter activity"/>
    <property type="evidence" value="ECO:0007669"/>
    <property type="project" value="InterPro"/>
</dbReference>
<proteinExistence type="inferred from homology"/>
<dbReference type="GO" id="GO:0016020">
    <property type="term" value="C:membrane"/>
    <property type="evidence" value="ECO:0007669"/>
    <property type="project" value="UniProtKB-SubCell"/>
</dbReference>
<feature type="transmembrane region" description="Helical" evidence="7">
    <location>
        <begin position="9"/>
        <end position="29"/>
    </location>
</feature>
<dbReference type="SUPFAM" id="SSF103473">
    <property type="entry name" value="MFS general substrate transporter"/>
    <property type="match status" value="1"/>
</dbReference>
<evidence type="ECO:0000259" key="8">
    <source>
        <dbReference type="PROSITE" id="PS50850"/>
    </source>
</evidence>
<dbReference type="EMBL" id="VCGU01000459">
    <property type="protein sequence ID" value="TRY62145.1"/>
    <property type="molecule type" value="Genomic_DNA"/>
</dbReference>
<feature type="transmembrane region" description="Helical" evidence="7">
    <location>
        <begin position="90"/>
        <end position="112"/>
    </location>
</feature>
<protein>
    <recommendedName>
        <fullName evidence="8">Major facilitator superfamily (MFS) profile domain-containing protein</fullName>
    </recommendedName>
</protein>
<keyword evidence="5 7" id="KW-0472">Membrane</keyword>
<feature type="transmembrane region" description="Helical" evidence="7">
    <location>
        <begin position="276"/>
        <end position="299"/>
    </location>
</feature>
<dbReference type="OMA" id="FGSVYFE"/>
<reference evidence="9 10" key="1">
    <citation type="journal article" date="2018" name="Nat. Ecol. Evol.">
        <title>Genomic signatures of mitonuclear coevolution across populations of Tigriopus californicus.</title>
        <authorList>
            <person name="Barreto F.S."/>
            <person name="Watson E.T."/>
            <person name="Lima T.G."/>
            <person name="Willett C.S."/>
            <person name="Edmands S."/>
            <person name="Li W."/>
            <person name="Burton R.S."/>
        </authorList>
    </citation>
    <scope>NUCLEOTIDE SEQUENCE [LARGE SCALE GENOMIC DNA]</scope>
    <source>
        <strain evidence="9 10">San Diego</strain>
    </source>
</reference>
<feature type="transmembrane region" description="Helical" evidence="7">
    <location>
        <begin position="320"/>
        <end position="342"/>
    </location>
</feature>
<feature type="transmembrane region" description="Helical" evidence="7">
    <location>
        <begin position="216"/>
        <end position="236"/>
    </location>
</feature>
<evidence type="ECO:0000256" key="2">
    <source>
        <dbReference type="ARBA" id="ARBA00022448"/>
    </source>
</evidence>
<evidence type="ECO:0000256" key="1">
    <source>
        <dbReference type="ARBA" id="ARBA00004141"/>
    </source>
</evidence>
<dbReference type="PANTHER" id="PTHR23505:SF96">
    <property type="entry name" value="LP14756P"/>
    <property type="match status" value="1"/>
</dbReference>
<dbReference type="STRING" id="6832.A0A553N9S4"/>
<gene>
    <name evidence="9" type="ORF">TCAL_11302</name>
</gene>
<dbReference type="InterPro" id="IPR036259">
    <property type="entry name" value="MFS_trans_sf"/>
</dbReference>
<dbReference type="AlphaFoldDB" id="A0A553N9S4"/>
<dbReference type="Proteomes" id="UP000318571">
    <property type="component" value="Chromosome 8"/>
</dbReference>
<dbReference type="InterPro" id="IPR011701">
    <property type="entry name" value="MFS"/>
</dbReference>
<sequence length="481" mass="53296">MADWTLKNIYFLSLMSLGYIVGEIAHFLINTSTRAVAQDIHYGDQACFRNLTVNVSENSNVTSCKDLDQQEDCVQHDHCSWDYNGLGLQYQILAGPSFIAVFTICCVIIGITSDNFVKVGRNRIMAVGVLVFSLSCFLMGFSNSYWQLVLLRMGIAAGESVCRPVSGSLITDIFSKGARGLANGILSWGVYYGYGLAFVIGIYVTQADILSYGWRASYVLSALPGFVLSILLFLTVSDPKKDEDNDSLEALNTASSPETLATPDEEEKSFLAYLKILARSLCSPTIVLLLIGACFRHTAGYCWAYNTRPYFQTYYPNFNLGLWIFACSVGGGSFGVFFGGYFSDKIVSNHSLALLRPHAMGLGRIYRLFSSLCHGTLYFKPPFAFISLILYYFCAETWFAILFTVIIEVCPTEVKSAMIGVFLFIMNNIGGNLPVIVDPLAKSMGYREAIYFVWPGCVGISSVMFFVASIPLWRQARLSQL</sequence>
<keyword evidence="4 7" id="KW-1133">Transmembrane helix</keyword>
<comment type="caution">
    <text evidence="9">The sequence shown here is derived from an EMBL/GenBank/DDBJ whole genome shotgun (WGS) entry which is preliminary data.</text>
</comment>
<evidence type="ECO:0000256" key="3">
    <source>
        <dbReference type="ARBA" id="ARBA00022692"/>
    </source>
</evidence>
<feature type="transmembrane region" description="Helical" evidence="7">
    <location>
        <begin position="185"/>
        <end position="204"/>
    </location>
</feature>
<feature type="domain" description="Major facilitator superfamily (MFS) profile" evidence="8">
    <location>
        <begin position="11"/>
        <end position="474"/>
    </location>
</feature>
<evidence type="ECO:0000256" key="5">
    <source>
        <dbReference type="ARBA" id="ARBA00023136"/>
    </source>
</evidence>
<evidence type="ECO:0000313" key="9">
    <source>
        <dbReference type="EMBL" id="TRY62145.1"/>
    </source>
</evidence>
<comment type="similarity">
    <text evidence="6">Belongs to the major facilitator superfamily. Spinster (TC 2.A.1.49) family.</text>
</comment>
<evidence type="ECO:0000256" key="7">
    <source>
        <dbReference type="SAM" id="Phobius"/>
    </source>
</evidence>
<dbReference type="InterPro" id="IPR044770">
    <property type="entry name" value="MFS_spinster-like"/>
</dbReference>
<name>A0A553N9S4_TIGCA</name>
<feature type="transmembrane region" description="Helical" evidence="7">
    <location>
        <begin position="124"/>
        <end position="146"/>
    </location>
</feature>
<evidence type="ECO:0000313" key="10">
    <source>
        <dbReference type="Proteomes" id="UP000318571"/>
    </source>
</evidence>
<dbReference type="Gene3D" id="1.20.1250.20">
    <property type="entry name" value="MFS general substrate transporter like domains"/>
    <property type="match status" value="1"/>
</dbReference>
<dbReference type="InterPro" id="IPR020846">
    <property type="entry name" value="MFS_dom"/>
</dbReference>
<dbReference type="Pfam" id="PF07690">
    <property type="entry name" value="MFS_1"/>
    <property type="match status" value="1"/>
</dbReference>
<dbReference type="PROSITE" id="PS50850">
    <property type="entry name" value="MFS"/>
    <property type="match status" value="1"/>
</dbReference>
<accession>A0A553N9S4</accession>
<feature type="transmembrane region" description="Helical" evidence="7">
    <location>
        <begin position="449"/>
        <end position="473"/>
    </location>
</feature>
<organism evidence="9 10">
    <name type="scientific">Tigriopus californicus</name>
    <name type="common">Marine copepod</name>
    <dbReference type="NCBI Taxonomy" id="6832"/>
    <lineage>
        <taxon>Eukaryota</taxon>
        <taxon>Metazoa</taxon>
        <taxon>Ecdysozoa</taxon>
        <taxon>Arthropoda</taxon>
        <taxon>Crustacea</taxon>
        <taxon>Multicrustacea</taxon>
        <taxon>Hexanauplia</taxon>
        <taxon>Copepoda</taxon>
        <taxon>Harpacticoida</taxon>
        <taxon>Harpacticidae</taxon>
        <taxon>Tigriopus</taxon>
    </lineage>
</organism>
<comment type="subcellular location">
    <subcellularLocation>
        <location evidence="1">Membrane</location>
        <topology evidence="1">Multi-pass membrane protein</topology>
    </subcellularLocation>
</comment>